<evidence type="ECO:0000313" key="3">
    <source>
        <dbReference type="Proteomes" id="UP001141806"/>
    </source>
</evidence>
<dbReference type="EMBL" id="JAMYWD010000006">
    <property type="protein sequence ID" value="KAJ4968918.1"/>
    <property type="molecule type" value="Genomic_DNA"/>
</dbReference>
<dbReference type="OrthoDB" id="10556926at2759"/>
<feature type="compositionally biased region" description="Polar residues" evidence="1">
    <location>
        <begin position="78"/>
        <end position="88"/>
    </location>
</feature>
<evidence type="ECO:0000256" key="1">
    <source>
        <dbReference type="SAM" id="MobiDB-lite"/>
    </source>
</evidence>
<sequence length="167" mass="17665">MTSAASTEEAWFDSVAIFESDCDEDFQSVPDDALSLNGSEAASISRLSSLKDTSREDCNGNHSSILSTAQKQKPGELSSGNSVCNSVSDVAKNAGPRVMHSDDLDSQAKCDGPFNGGKSPVSIDDMSNVSVDESSGREGGILIVEFFQTLACLVLLLLSPQLKREDP</sequence>
<protein>
    <submittedName>
        <fullName evidence="2">Uncharacterized protein</fullName>
    </submittedName>
</protein>
<evidence type="ECO:0000313" key="2">
    <source>
        <dbReference type="EMBL" id="KAJ4968918.1"/>
    </source>
</evidence>
<feature type="compositionally biased region" description="Polar residues" evidence="1">
    <location>
        <begin position="60"/>
        <end position="71"/>
    </location>
</feature>
<feature type="compositionally biased region" description="Basic and acidic residues" evidence="1">
    <location>
        <begin position="99"/>
        <end position="108"/>
    </location>
</feature>
<proteinExistence type="predicted"/>
<dbReference type="Proteomes" id="UP001141806">
    <property type="component" value="Unassembled WGS sequence"/>
</dbReference>
<accession>A0A9Q0KE59</accession>
<keyword evidence="3" id="KW-1185">Reference proteome</keyword>
<gene>
    <name evidence="2" type="ORF">NE237_015619</name>
</gene>
<comment type="caution">
    <text evidence="2">The sequence shown here is derived from an EMBL/GenBank/DDBJ whole genome shotgun (WGS) entry which is preliminary data.</text>
</comment>
<feature type="region of interest" description="Disordered" evidence="1">
    <location>
        <begin position="47"/>
        <end position="121"/>
    </location>
</feature>
<reference evidence="2" key="1">
    <citation type="journal article" date="2023" name="Plant J.">
        <title>The genome of the king protea, Protea cynaroides.</title>
        <authorList>
            <person name="Chang J."/>
            <person name="Duong T.A."/>
            <person name="Schoeman C."/>
            <person name="Ma X."/>
            <person name="Roodt D."/>
            <person name="Barker N."/>
            <person name="Li Z."/>
            <person name="Van de Peer Y."/>
            <person name="Mizrachi E."/>
        </authorList>
    </citation>
    <scope>NUCLEOTIDE SEQUENCE</scope>
    <source>
        <tissue evidence="2">Young leaves</tissue>
    </source>
</reference>
<dbReference type="AlphaFoldDB" id="A0A9Q0KE59"/>
<name>A0A9Q0KE59_9MAGN</name>
<organism evidence="2 3">
    <name type="scientific">Protea cynaroides</name>
    <dbReference type="NCBI Taxonomy" id="273540"/>
    <lineage>
        <taxon>Eukaryota</taxon>
        <taxon>Viridiplantae</taxon>
        <taxon>Streptophyta</taxon>
        <taxon>Embryophyta</taxon>
        <taxon>Tracheophyta</taxon>
        <taxon>Spermatophyta</taxon>
        <taxon>Magnoliopsida</taxon>
        <taxon>Proteales</taxon>
        <taxon>Proteaceae</taxon>
        <taxon>Protea</taxon>
    </lineage>
</organism>